<sequence length="163" mass="18005">MIANWDLLSPAKEDTAKDQIHKKQSKQRKLVVLINEFKKQSFPPLENALEISRDGRRQNDIVVLLQLAKLKKQMKVLGRSKSVESALNFIAEEENSDFFASPRTKFSIFDFMQKAEEAALVIKETGGTAKRTDGELPAAKSVDSGGPGTGDGGPTRNSFNVLL</sequence>
<evidence type="ECO:0000313" key="2">
    <source>
        <dbReference type="EMBL" id="MES1922890.1"/>
    </source>
</evidence>
<evidence type="ECO:0000313" key="3">
    <source>
        <dbReference type="Proteomes" id="UP001439008"/>
    </source>
</evidence>
<keyword evidence="3" id="KW-1185">Reference proteome</keyword>
<dbReference type="Proteomes" id="UP001439008">
    <property type="component" value="Unassembled WGS sequence"/>
</dbReference>
<proteinExistence type="predicted"/>
<dbReference type="EMBL" id="JBDODL010003974">
    <property type="protein sequence ID" value="MES1922890.1"/>
    <property type="molecule type" value="Genomic_DNA"/>
</dbReference>
<comment type="caution">
    <text evidence="2">The sequence shown here is derived from an EMBL/GenBank/DDBJ whole genome shotgun (WGS) entry which is preliminary data.</text>
</comment>
<protein>
    <submittedName>
        <fullName evidence="2">Uncharacterized protein</fullName>
    </submittedName>
</protein>
<reference evidence="2 3" key="1">
    <citation type="journal article" date="2024" name="BMC Biol.">
        <title>Comparative genomics of Ascetosporea gives new insight into the evolutionary basis for animal parasitism in Rhizaria.</title>
        <authorList>
            <person name="Hiltunen Thoren M."/>
            <person name="Onut-Brannstrom I."/>
            <person name="Alfjorden A."/>
            <person name="Peckova H."/>
            <person name="Swords F."/>
            <person name="Hooper C."/>
            <person name="Holzer A.S."/>
            <person name="Bass D."/>
            <person name="Burki F."/>
        </authorList>
    </citation>
    <scope>NUCLEOTIDE SEQUENCE [LARGE SCALE GENOMIC DNA]</scope>
    <source>
        <strain evidence="2">20-A016</strain>
    </source>
</reference>
<evidence type="ECO:0000256" key="1">
    <source>
        <dbReference type="SAM" id="MobiDB-lite"/>
    </source>
</evidence>
<name>A0ABV2ATA6_9EUKA</name>
<feature type="region of interest" description="Disordered" evidence="1">
    <location>
        <begin position="130"/>
        <end position="163"/>
    </location>
</feature>
<organism evidence="2 3">
    <name type="scientific">Bonamia ostreae</name>
    <dbReference type="NCBI Taxonomy" id="126728"/>
    <lineage>
        <taxon>Eukaryota</taxon>
        <taxon>Sar</taxon>
        <taxon>Rhizaria</taxon>
        <taxon>Endomyxa</taxon>
        <taxon>Ascetosporea</taxon>
        <taxon>Haplosporida</taxon>
        <taxon>Bonamia</taxon>
    </lineage>
</organism>
<accession>A0ABV2ATA6</accession>
<gene>
    <name evidence="2" type="ORF">MHBO_004421</name>
</gene>